<accession>A0A6J6EVR9</accession>
<dbReference type="Gene3D" id="3.40.630.40">
    <property type="entry name" value="Zn-dependent exopeptidases"/>
    <property type="match status" value="1"/>
</dbReference>
<dbReference type="InterPro" id="IPR007709">
    <property type="entry name" value="N-FG_amidohydro"/>
</dbReference>
<sequence length="250" mass="27934">MLIHVPHAGTHIPAAVRQAIVLSDEDLATEIDRMTDWHTDLIAASAQLISEPSRRASSFTNHLSRLVVDPERFTDETEVMRIVGMGAVYTKTSDGRPLRNPAPSHEAHLLESYFHPYAEALADMVDEIIASVGHCTIIDLHSYPRSALPYELDHTARRPEICLGTDPFHTPGWLTAAAREAFAGYEVDENTPFAGTYVPLRRYGTDQRVTSVMVEIRRDLYLADVTQPIDRNVRRLTESMARLVESSSVS</sequence>
<evidence type="ECO:0000313" key="1">
    <source>
        <dbReference type="EMBL" id="CAB4580591.1"/>
    </source>
</evidence>
<proteinExistence type="predicted"/>
<reference evidence="1" key="1">
    <citation type="submission" date="2020-05" db="EMBL/GenBank/DDBJ databases">
        <authorList>
            <person name="Chiriac C."/>
            <person name="Salcher M."/>
            <person name="Ghai R."/>
            <person name="Kavagutti S V."/>
        </authorList>
    </citation>
    <scope>NUCLEOTIDE SEQUENCE</scope>
</reference>
<gene>
    <name evidence="1" type="ORF">UFOPK1493_03045</name>
</gene>
<dbReference type="Pfam" id="PF05013">
    <property type="entry name" value="FGase"/>
    <property type="match status" value="1"/>
</dbReference>
<dbReference type="SUPFAM" id="SSF53187">
    <property type="entry name" value="Zn-dependent exopeptidases"/>
    <property type="match status" value="1"/>
</dbReference>
<dbReference type="EMBL" id="CAEZSR010000150">
    <property type="protein sequence ID" value="CAB4580591.1"/>
    <property type="molecule type" value="Genomic_DNA"/>
</dbReference>
<name>A0A6J6EVR9_9ZZZZ</name>
<organism evidence="1">
    <name type="scientific">freshwater metagenome</name>
    <dbReference type="NCBI Taxonomy" id="449393"/>
    <lineage>
        <taxon>unclassified sequences</taxon>
        <taxon>metagenomes</taxon>
        <taxon>ecological metagenomes</taxon>
    </lineage>
</organism>
<protein>
    <submittedName>
        <fullName evidence="1">Unannotated protein</fullName>
    </submittedName>
</protein>
<dbReference type="AlphaFoldDB" id="A0A6J6EVR9"/>